<gene>
    <name evidence="12" type="ORF">N6H18_01675</name>
</gene>
<evidence type="ECO:0000256" key="1">
    <source>
        <dbReference type="ARBA" id="ARBA00004571"/>
    </source>
</evidence>
<keyword evidence="3 8" id="KW-1134">Transmembrane beta strand</keyword>
<sequence length="1006" mass="109206">MRKILQFILLLTLITCYGHVMAQERIISGTVTSEEDGSPLPGVSVLIKGTTKGTISDVNGLFKLSAQEGETLVFSFIGFSVLEKKVTDKSTHNVKMTPSSEQLNDVVVVGSRGEGRTKIETVAPVDVINVSEISVGMAQVDIAQMLVATAPSFSAVKSQGGDLNSHVDSPTLRGLAPNQMLVLINGKRRHSSALLTSNQTGTFGNAVDMSFIPASSIASVQILRDGAAAQYGSDAIAGVMDIILKENTGVLSGNLTMGATPNFGTPSFDNNYGGLTAGEKELQKEVPRDMDGETVQFDVNYGLDLGNDGFLNITGFVRQDKRAIRATVLDYERYLTYDGTYLNNERTDKNGNPMITNPELIEAMAKGSYNGYTPEQLSTNVGLLNARGLTQYDVSSYLGSPDVNIAGLSFNLGLPLRNDFNFYANGDIGFKYVEGFSCYYRSPSWTSRAGAQGLYPNGFRPLMMTNQSNTALTTGVEGKLGDFKIDVSNTFGRNAMDIRMKNTLNVTYGDASPTEMYLGNHSFTQNTTNIDVSRFLPDALSGINIAFGGEMRVEKYEIVKGQLESYSNSDAGTYEATSIDQPMVGPDGFPIENENSSPIVDSNGSPLLTQPYDGGTTVKNYSQGCQCFTGFGPNNEANAVRTVMGAYLDIEADITDKWLVEGATRYETFLDFGSVLTGKVATRYSILDNLAVRGSASTGFRAPSLQELNYSQTFTYFVNTIPADATVYTNNSTEARLLGVSLKEETSVNYSVGIASELFKGFTLTADAYMITVKDRIFLTDPFTAADAPVLEPLIGDGEAQFRINGGTISTKGLEIVSNYATQVGPGRLGLTLAATFRENKFEKATVPDLNTALTDEELAEKYVRRASIAQFETGTSSTKFIGTVTYNIGKFNFMVRPTFYGEVTSRQNDMSSIVDVNGAYDIYTETAPATGETAYADQTYSPEWVFDMGITYTVSPKLNLSVGGQNVFNNLPDVVRYENRDFGLYSDYQQGSRGAYYFTRLSFSF</sequence>
<dbReference type="Pfam" id="PF13715">
    <property type="entry name" value="CarbopepD_reg_2"/>
    <property type="match status" value="1"/>
</dbReference>
<evidence type="ECO:0000256" key="5">
    <source>
        <dbReference type="ARBA" id="ARBA00023077"/>
    </source>
</evidence>
<keyword evidence="12" id="KW-0675">Receptor</keyword>
<accession>A0ABY6CQ75</accession>
<dbReference type="InterPro" id="IPR039426">
    <property type="entry name" value="TonB-dep_rcpt-like"/>
</dbReference>
<keyword evidence="2 8" id="KW-0813">Transport</keyword>
<evidence type="ECO:0000256" key="6">
    <source>
        <dbReference type="ARBA" id="ARBA00023136"/>
    </source>
</evidence>
<evidence type="ECO:0000313" key="13">
    <source>
        <dbReference type="Proteomes" id="UP001065174"/>
    </source>
</evidence>
<reference evidence="12" key="1">
    <citation type="submission" date="2022-09" db="EMBL/GenBank/DDBJ databases">
        <title>Comparative genomics and taxonomic characterization of three novel marine species of genus Reichenbachiella exhibiting antioxidant and polysaccharide degradation activities.</title>
        <authorList>
            <person name="Muhammad N."/>
            <person name="Lee Y.-J."/>
            <person name="Ko J."/>
            <person name="Kim S.-G."/>
        </authorList>
    </citation>
    <scope>NUCLEOTIDE SEQUENCE</scope>
    <source>
        <strain evidence="12">BKB1-1</strain>
    </source>
</reference>
<dbReference type="SUPFAM" id="SSF56935">
    <property type="entry name" value="Porins"/>
    <property type="match status" value="1"/>
</dbReference>
<dbReference type="InterPro" id="IPR000531">
    <property type="entry name" value="Beta-barrel_TonB"/>
</dbReference>
<dbReference type="EMBL" id="CP106679">
    <property type="protein sequence ID" value="UXP32673.1"/>
    <property type="molecule type" value="Genomic_DNA"/>
</dbReference>
<dbReference type="SUPFAM" id="SSF49464">
    <property type="entry name" value="Carboxypeptidase regulatory domain-like"/>
    <property type="match status" value="1"/>
</dbReference>
<dbReference type="InterPro" id="IPR036942">
    <property type="entry name" value="Beta-barrel_TonB_sf"/>
</dbReference>
<dbReference type="Pfam" id="PF00593">
    <property type="entry name" value="TonB_dep_Rec_b-barrel"/>
    <property type="match status" value="1"/>
</dbReference>
<keyword evidence="13" id="KW-1185">Reference proteome</keyword>
<evidence type="ECO:0000259" key="10">
    <source>
        <dbReference type="Pfam" id="PF00593"/>
    </source>
</evidence>
<dbReference type="RefSeq" id="WP_262310108.1">
    <property type="nucleotide sequence ID" value="NZ_CP106679.1"/>
</dbReference>
<keyword evidence="4 8" id="KW-0812">Transmembrane</keyword>
<keyword evidence="6 8" id="KW-0472">Membrane</keyword>
<dbReference type="Gene3D" id="2.40.170.20">
    <property type="entry name" value="TonB-dependent receptor, beta-barrel domain"/>
    <property type="match status" value="1"/>
</dbReference>
<proteinExistence type="inferred from homology"/>
<feature type="domain" description="TonB-dependent receptor-like beta-barrel" evidence="10">
    <location>
        <begin position="451"/>
        <end position="968"/>
    </location>
</feature>
<dbReference type="Gene3D" id="2.60.40.1120">
    <property type="entry name" value="Carboxypeptidase-like, regulatory domain"/>
    <property type="match status" value="1"/>
</dbReference>
<protein>
    <submittedName>
        <fullName evidence="12">TonB-dependent receptor</fullName>
    </submittedName>
</protein>
<comment type="similarity">
    <text evidence="8 9">Belongs to the TonB-dependent receptor family.</text>
</comment>
<dbReference type="InterPro" id="IPR008969">
    <property type="entry name" value="CarboxyPept-like_regulatory"/>
</dbReference>
<name>A0ABY6CQ75_9BACT</name>
<comment type="subcellular location">
    <subcellularLocation>
        <location evidence="1 8">Cell outer membrane</location>
        <topology evidence="1 8">Multi-pass membrane protein</topology>
    </subcellularLocation>
</comment>
<evidence type="ECO:0000256" key="3">
    <source>
        <dbReference type="ARBA" id="ARBA00022452"/>
    </source>
</evidence>
<organism evidence="12 13">
    <name type="scientific">Reichenbachiella agarivorans</name>
    <dbReference type="NCBI Taxonomy" id="2979464"/>
    <lineage>
        <taxon>Bacteria</taxon>
        <taxon>Pseudomonadati</taxon>
        <taxon>Bacteroidota</taxon>
        <taxon>Cytophagia</taxon>
        <taxon>Cytophagales</taxon>
        <taxon>Reichenbachiellaceae</taxon>
        <taxon>Reichenbachiella</taxon>
    </lineage>
</organism>
<evidence type="ECO:0000256" key="4">
    <source>
        <dbReference type="ARBA" id="ARBA00022692"/>
    </source>
</evidence>
<feature type="domain" description="TonB-dependent receptor plug" evidence="11">
    <location>
        <begin position="118"/>
        <end position="239"/>
    </location>
</feature>
<evidence type="ECO:0000256" key="2">
    <source>
        <dbReference type="ARBA" id="ARBA00022448"/>
    </source>
</evidence>
<dbReference type="InterPro" id="IPR037066">
    <property type="entry name" value="Plug_dom_sf"/>
</dbReference>
<dbReference type="Proteomes" id="UP001065174">
    <property type="component" value="Chromosome"/>
</dbReference>
<dbReference type="Pfam" id="PF07715">
    <property type="entry name" value="Plug"/>
    <property type="match status" value="1"/>
</dbReference>
<evidence type="ECO:0000256" key="9">
    <source>
        <dbReference type="RuleBase" id="RU003357"/>
    </source>
</evidence>
<dbReference type="Gene3D" id="2.170.130.10">
    <property type="entry name" value="TonB-dependent receptor, plug domain"/>
    <property type="match status" value="1"/>
</dbReference>
<evidence type="ECO:0000256" key="8">
    <source>
        <dbReference type="PROSITE-ProRule" id="PRU01360"/>
    </source>
</evidence>
<evidence type="ECO:0000313" key="12">
    <source>
        <dbReference type="EMBL" id="UXP32673.1"/>
    </source>
</evidence>
<dbReference type="PANTHER" id="PTHR47234">
    <property type="match status" value="1"/>
</dbReference>
<dbReference type="PROSITE" id="PS52016">
    <property type="entry name" value="TONB_DEPENDENT_REC_3"/>
    <property type="match status" value="1"/>
</dbReference>
<keyword evidence="7 8" id="KW-0998">Cell outer membrane</keyword>
<evidence type="ECO:0000256" key="7">
    <source>
        <dbReference type="ARBA" id="ARBA00023237"/>
    </source>
</evidence>
<evidence type="ECO:0000259" key="11">
    <source>
        <dbReference type="Pfam" id="PF07715"/>
    </source>
</evidence>
<dbReference type="InterPro" id="IPR012910">
    <property type="entry name" value="Plug_dom"/>
</dbReference>
<keyword evidence="5 9" id="KW-0798">TonB box</keyword>
<dbReference type="PANTHER" id="PTHR47234:SF3">
    <property type="entry name" value="SECRETIN_TONB SHORT N-TERMINAL DOMAIN-CONTAINING PROTEIN"/>
    <property type="match status" value="1"/>
</dbReference>